<evidence type="ECO:0000256" key="1">
    <source>
        <dbReference type="SAM" id="MobiDB-lite"/>
    </source>
</evidence>
<evidence type="ECO:0008006" key="4">
    <source>
        <dbReference type="Google" id="ProtNLM"/>
    </source>
</evidence>
<feature type="region of interest" description="Disordered" evidence="1">
    <location>
        <begin position="74"/>
        <end position="95"/>
    </location>
</feature>
<comment type="caution">
    <text evidence="2">The sequence shown here is derived from an EMBL/GenBank/DDBJ whole genome shotgun (WGS) entry which is preliminary data.</text>
</comment>
<evidence type="ECO:0000313" key="2">
    <source>
        <dbReference type="EMBL" id="OUZ99368.1"/>
    </source>
</evidence>
<feature type="compositionally biased region" description="Basic and acidic residues" evidence="1">
    <location>
        <begin position="74"/>
        <end position="87"/>
    </location>
</feature>
<keyword evidence="3" id="KW-1185">Reference proteome</keyword>
<evidence type="ECO:0000313" key="3">
    <source>
        <dbReference type="Proteomes" id="UP000195402"/>
    </source>
</evidence>
<dbReference type="InParanoid" id="A0A200PMC5"/>
<accession>A0A200PMC5</accession>
<organism evidence="2 3">
    <name type="scientific">Macleaya cordata</name>
    <name type="common">Five-seeded plume-poppy</name>
    <name type="synonym">Bocconia cordata</name>
    <dbReference type="NCBI Taxonomy" id="56857"/>
    <lineage>
        <taxon>Eukaryota</taxon>
        <taxon>Viridiplantae</taxon>
        <taxon>Streptophyta</taxon>
        <taxon>Embryophyta</taxon>
        <taxon>Tracheophyta</taxon>
        <taxon>Spermatophyta</taxon>
        <taxon>Magnoliopsida</taxon>
        <taxon>Ranunculales</taxon>
        <taxon>Papaveraceae</taxon>
        <taxon>Papaveroideae</taxon>
        <taxon>Macleaya</taxon>
    </lineage>
</organism>
<dbReference type="Proteomes" id="UP000195402">
    <property type="component" value="Unassembled WGS sequence"/>
</dbReference>
<gene>
    <name evidence="2" type="ORF">BVC80_8119g5</name>
</gene>
<dbReference type="EMBL" id="MVGT01004508">
    <property type="protein sequence ID" value="OUZ99368.1"/>
    <property type="molecule type" value="Genomic_DNA"/>
</dbReference>
<sequence>MDKSWVYSDKNSRVYDDGVKAFIEYATAHGVKTVRRGSKSYASQDNDESLQMMREQLSVLCQQNEDLLKEHDEMRKHQEDMLKRQEQMQKNQEQMQKNEHYLSKFLCLCRVIRQRLRTSIRHLSDTRQYET</sequence>
<protein>
    <recommendedName>
        <fullName evidence="4">Transposase</fullName>
    </recommendedName>
</protein>
<dbReference type="OrthoDB" id="638086at2759"/>
<proteinExistence type="predicted"/>
<name>A0A200PMC5_MACCD</name>
<dbReference type="AlphaFoldDB" id="A0A200PMC5"/>
<reference evidence="2 3" key="1">
    <citation type="journal article" date="2017" name="Mol. Plant">
        <title>The Genome of Medicinal Plant Macleaya cordata Provides New Insights into Benzylisoquinoline Alkaloids Metabolism.</title>
        <authorList>
            <person name="Liu X."/>
            <person name="Liu Y."/>
            <person name="Huang P."/>
            <person name="Ma Y."/>
            <person name="Qing Z."/>
            <person name="Tang Q."/>
            <person name="Cao H."/>
            <person name="Cheng P."/>
            <person name="Zheng Y."/>
            <person name="Yuan Z."/>
            <person name="Zhou Y."/>
            <person name="Liu J."/>
            <person name="Tang Z."/>
            <person name="Zhuo Y."/>
            <person name="Zhang Y."/>
            <person name="Yu L."/>
            <person name="Huang J."/>
            <person name="Yang P."/>
            <person name="Peng Q."/>
            <person name="Zhang J."/>
            <person name="Jiang W."/>
            <person name="Zhang Z."/>
            <person name="Lin K."/>
            <person name="Ro D.K."/>
            <person name="Chen X."/>
            <person name="Xiong X."/>
            <person name="Shang Y."/>
            <person name="Huang S."/>
            <person name="Zeng J."/>
        </authorList>
    </citation>
    <scope>NUCLEOTIDE SEQUENCE [LARGE SCALE GENOMIC DNA]</scope>
    <source>
        <strain evidence="3">cv. BLH2017</strain>
        <tissue evidence="2">Root</tissue>
    </source>
</reference>